<keyword evidence="2" id="KW-1185">Reference proteome</keyword>
<gene>
    <name evidence="1" type="ORF">Z518_07180</name>
</gene>
<proteinExistence type="predicted"/>
<protein>
    <submittedName>
        <fullName evidence="1">Uncharacterized protein</fullName>
    </submittedName>
</protein>
<dbReference type="AlphaFoldDB" id="A0A0D2FNJ4"/>
<organism evidence="1 2">
    <name type="scientific">Rhinocladiella mackenziei CBS 650.93</name>
    <dbReference type="NCBI Taxonomy" id="1442369"/>
    <lineage>
        <taxon>Eukaryota</taxon>
        <taxon>Fungi</taxon>
        <taxon>Dikarya</taxon>
        <taxon>Ascomycota</taxon>
        <taxon>Pezizomycotina</taxon>
        <taxon>Eurotiomycetes</taxon>
        <taxon>Chaetothyriomycetidae</taxon>
        <taxon>Chaetothyriales</taxon>
        <taxon>Herpotrichiellaceae</taxon>
        <taxon>Rhinocladiella</taxon>
    </lineage>
</organism>
<name>A0A0D2FNJ4_9EURO</name>
<sequence>MMDASQLDYCMTMICLISLLGGDVVMQKYTNLNFMCFVEAVLFDRPLDERNVLIDGRLDSATTLKILCNKLKQFSNRIKSCCFGLLEIKEDSDR</sequence>
<dbReference type="Proteomes" id="UP000053617">
    <property type="component" value="Unassembled WGS sequence"/>
</dbReference>
<accession>A0A0D2FNJ4</accession>
<evidence type="ECO:0000313" key="2">
    <source>
        <dbReference type="Proteomes" id="UP000053617"/>
    </source>
</evidence>
<dbReference type="GeneID" id="25295251"/>
<dbReference type="RefSeq" id="XP_013270763.1">
    <property type="nucleotide sequence ID" value="XM_013415309.1"/>
</dbReference>
<dbReference type="VEuPathDB" id="FungiDB:Z518_07180"/>
<dbReference type="HOGENOM" id="CLU_2387375_0_0_1"/>
<evidence type="ECO:0000313" key="1">
    <source>
        <dbReference type="EMBL" id="KIX03627.1"/>
    </source>
</evidence>
<dbReference type="EMBL" id="KN847479">
    <property type="protein sequence ID" value="KIX03627.1"/>
    <property type="molecule type" value="Genomic_DNA"/>
</dbReference>
<reference evidence="1 2" key="1">
    <citation type="submission" date="2015-01" db="EMBL/GenBank/DDBJ databases">
        <title>The Genome Sequence of Rhinocladiella mackenzie CBS 650.93.</title>
        <authorList>
            <consortium name="The Broad Institute Genomics Platform"/>
            <person name="Cuomo C."/>
            <person name="de Hoog S."/>
            <person name="Gorbushina A."/>
            <person name="Stielow B."/>
            <person name="Teixiera M."/>
            <person name="Abouelleil A."/>
            <person name="Chapman S.B."/>
            <person name="Priest M."/>
            <person name="Young S.K."/>
            <person name="Wortman J."/>
            <person name="Nusbaum C."/>
            <person name="Birren B."/>
        </authorList>
    </citation>
    <scope>NUCLEOTIDE SEQUENCE [LARGE SCALE GENOMIC DNA]</scope>
    <source>
        <strain evidence="1 2">CBS 650.93</strain>
    </source>
</reference>